<dbReference type="NCBIfam" id="TIGR04183">
    <property type="entry name" value="Por_Secre_tail"/>
    <property type="match status" value="1"/>
</dbReference>
<dbReference type="HOGENOM" id="CLU_130394_0_0_10"/>
<gene>
    <name evidence="2" type="ORF">Premu_2217</name>
</gene>
<sequence length="163" mass="17310">MIASVMFSLPMSTNAQEERTVDVTYLVLTENSGAVSRFALSDSPEMSFSDGNLVVACQGDELTTSLADVKDYTFVVEHVSTGINSIPVAEGAVASQQPTFSFRDAKINGLKAGARVGIYSINGTLVSNINADAQGAASINLSNLPKGVYILRTPNKSFKIINR</sequence>
<dbReference type="eggNOG" id="ENOG5033AYI">
    <property type="taxonomic scope" value="Bacteria"/>
</dbReference>
<name>F8N8C6_9BACT</name>
<proteinExistence type="predicted"/>
<dbReference type="Pfam" id="PF18962">
    <property type="entry name" value="Por_Secre_tail"/>
    <property type="match status" value="1"/>
</dbReference>
<dbReference type="STRING" id="688246.Premu_2217"/>
<dbReference type="Proteomes" id="UP000002772">
    <property type="component" value="Unassembled WGS sequence"/>
</dbReference>
<reference evidence="3" key="1">
    <citation type="journal article" date="2011" name="Stand. Genomic Sci.">
        <title>Non-contiguous finished genome sequence of the opportunistic oral pathogen Prevotella multisaccharivorax type strain (PPPA20).</title>
        <authorList>
            <person name="Pati A."/>
            <person name="Gronow S."/>
            <person name="Lu M."/>
            <person name="Lapidus A."/>
            <person name="Nolan M."/>
            <person name="Lucas S."/>
            <person name="Hammon N."/>
            <person name="Deshpande S."/>
            <person name="Cheng J.F."/>
            <person name="Tapia R."/>
            <person name="Han C."/>
            <person name="Goodwin L."/>
            <person name="Pitluck S."/>
            <person name="Liolios K."/>
            <person name="Pagani I."/>
            <person name="Mavromatis K."/>
            <person name="Mikhailova N."/>
            <person name="Huntemann M."/>
            <person name="Chen A."/>
            <person name="Palaniappan K."/>
            <person name="Land M."/>
            <person name="Hauser L."/>
            <person name="Detter J.C."/>
            <person name="Brambilla E.M."/>
            <person name="Rohde M."/>
            <person name="Goker M."/>
            <person name="Woyke T."/>
            <person name="Bristow J."/>
            <person name="Eisen J.A."/>
            <person name="Markowitz V."/>
            <person name="Hugenholtz P."/>
            <person name="Kyrpides N.C."/>
            <person name="Klenk H.P."/>
            <person name="Ivanova N."/>
        </authorList>
    </citation>
    <scope>NUCLEOTIDE SEQUENCE [LARGE SCALE GENOMIC DNA]</scope>
    <source>
        <strain evidence="3">DSM 17128</strain>
    </source>
</reference>
<organism evidence="2 3">
    <name type="scientific">Hallella multisaccharivorax DSM 17128</name>
    <dbReference type="NCBI Taxonomy" id="688246"/>
    <lineage>
        <taxon>Bacteria</taxon>
        <taxon>Pseudomonadati</taxon>
        <taxon>Bacteroidota</taxon>
        <taxon>Bacteroidia</taxon>
        <taxon>Bacteroidales</taxon>
        <taxon>Prevotellaceae</taxon>
        <taxon>Hallella</taxon>
    </lineage>
</organism>
<evidence type="ECO:0000313" key="2">
    <source>
        <dbReference type="EMBL" id="EGN57605.1"/>
    </source>
</evidence>
<accession>F8N8C6</accession>
<evidence type="ECO:0000313" key="3">
    <source>
        <dbReference type="Proteomes" id="UP000002772"/>
    </source>
</evidence>
<dbReference type="EMBL" id="GL945017">
    <property type="protein sequence ID" value="EGN57605.1"/>
    <property type="molecule type" value="Genomic_DNA"/>
</dbReference>
<dbReference type="AlphaFoldDB" id="F8N8C6"/>
<dbReference type="InterPro" id="IPR026444">
    <property type="entry name" value="Secre_tail"/>
</dbReference>
<evidence type="ECO:0000259" key="1">
    <source>
        <dbReference type="Pfam" id="PF18962"/>
    </source>
</evidence>
<keyword evidence="3" id="KW-1185">Reference proteome</keyword>
<protein>
    <recommendedName>
        <fullName evidence="1">Secretion system C-terminal sorting domain-containing protein</fullName>
    </recommendedName>
</protein>
<feature type="domain" description="Secretion system C-terminal sorting" evidence="1">
    <location>
        <begin position="114"/>
        <end position="158"/>
    </location>
</feature>